<keyword evidence="7" id="KW-0862">Zinc</keyword>
<evidence type="ECO:0000256" key="3">
    <source>
        <dbReference type="ARBA" id="ARBA00008034"/>
    </source>
</evidence>
<dbReference type="EMBL" id="JBBKTW010000001">
    <property type="protein sequence ID" value="MEN2986983.1"/>
    <property type="molecule type" value="Genomic_DNA"/>
</dbReference>
<dbReference type="InterPro" id="IPR037294">
    <property type="entry name" value="ABC_BtuC-like"/>
</dbReference>
<reference evidence="15 16" key="1">
    <citation type="submission" date="2024-03" db="EMBL/GenBank/DDBJ databases">
        <title>High-quality draft genome sequencing of Tistrella sp. BH-R2-4.</title>
        <authorList>
            <person name="Dong C."/>
        </authorList>
    </citation>
    <scope>NUCLEOTIDE SEQUENCE [LARGE SCALE GENOMIC DNA]</scope>
    <source>
        <strain evidence="15 16">BH-R2-4</strain>
    </source>
</reference>
<evidence type="ECO:0000256" key="5">
    <source>
        <dbReference type="ARBA" id="ARBA00022475"/>
    </source>
</evidence>
<sequence length="277" mass="28373">MIFDAFLLRALAGGIGLALVMGPLGCFVVWRRMAYFGDTLAHSALLGITLGTVTGLGYGPGIVVACLSVAILLVVLKRRQPLAEDTLLGILAHSALSLGLVAMALAGNPRVDMMAYLFGDILAIDTGDLWSIWLGGAGVLAALALLWRRLLAITVDEDLARVEGVPVLVVQLAFMGLIALVIALAMKIVGVLLVTSLLVIPAAAARRLAATPEAMAAAAAGLGAVAVTLGLGASMVWDLPSGPAVVVTAAVIFGVISAVPRQLTGGILRAARRRSNS</sequence>
<dbReference type="InterPro" id="IPR001626">
    <property type="entry name" value="ABC_TroCD"/>
</dbReference>
<name>A0ABU9YDX9_9PROT</name>
<proteinExistence type="inferred from homology"/>
<keyword evidence="11 14" id="KW-0472">Membrane</keyword>
<evidence type="ECO:0000256" key="1">
    <source>
        <dbReference type="ARBA" id="ARBA00002313"/>
    </source>
</evidence>
<organism evidence="15 16">
    <name type="scientific">Tistrella arctica</name>
    <dbReference type="NCBI Taxonomy" id="3133430"/>
    <lineage>
        <taxon>Bacteria</taxon>
        <taxon>Pseudomonadati</taxon>
        <taxon>Pseudomonadota</taxon>
        <taxon>Alphaproteobacteria</taxon>
        <taxon>Geminicoccales</taxon>
        <taxon>Geminicoccaceae</taxon>
        <taxon>Tistrella</taxon>
    </lineage>
</organism>
<dbReference type="Pfam" id="PF00950">
    <property type="entry name" value="ABC-3"/>
    <property type="match status" value="1"/>
</dbReference>
<keyword evidence="6 13" id="KW-0812">Transmembrane</keyword>
<feature type="transmembrane region" description="Helical" evidence="14">
    <location>
        <begin position="243"/>
        <end position="264"/>
    </location>
</feature>
<evidence type="ECO:0000256" key="12">
    <source>
        <dbReference type="ARBA" id="ARBA00040080"/>
    </source>
</evidence>
<keyword evidence="4 13" id="KW-0813">Transport</keyword>
<feature type="transmembrane region" description="Helical" evidence="14">
    <location>
        <begin position="50"/>
        <end position="75"/>
    </location>
</feature>
<evidence type="ECO:0000313" key="15">
    <source>
        <dbReference type="EMBL" id="MEN2986983.1"/>
    </source>
</evidence>
<keyword evidence="16" id="KW-1185">Reference proteome</keyword>
<evidence type="ECO:0000256" key="6">
    <source>
        <dbReference type="ARBA" id="ARBA00022692"/>
    </source>
</evidence>
<dbReference type="PANTHER" id="PTHR30477:SF23">
    <property type="entry name" value="HIGH-AFFINITY ZINC UPTAKE SYSTEM MEMBRANE PROTEIN ZNUB"/>
    <property type="match status" value="1"/>
</dbReference>
<keyword evidence="8" id="KW-0864">Zinc transport</keyword>
<dbReference type="Proteomes" id="UP001413721">
    <property type="component" value="Unassembled WGS sequence"/>
</dbReference>
<evidence type="ECO:0000256" key="8">
    <source>
        <dbReference type="ARBA" id="ARBA00022906"/>
    </source>
</evidence>
<protein>
    <recommendedName>
        <fullName evidence="12">High-affinity zinc uptake system membrane protein ZnuB</fullName>
    </recommendedName>
</protein>
<dbReference type="Gene3D" id="1.10.3470.10">
    <property type="entry name" value="ABC transporter involved in vitamin B12 uptake, BtuC"/>
    <property type="match status" value="1"/>
</dbReference>
<evidence type="ECO:0000256" key="2">
    <source>
        <dbReference type="ARBA" id="ARBA00004651"/>
    </source>
</evidence>
<feature type="transmembrane region" description="Helical" evidence="14">
    <location>
        <begin position="87"/>
        <end position="109"/>
    </location>
</feature>
<feature type="transmembrane region" description="Helical" evidence="14">
    <location>
        <begin position="159"/>
        <end position="182"/>
    </location>
</feature>
<feature type="transmembrane region" description="Helical" evidence="14">
    <location>
        <begin position="129"/>
        <end position="147"/>
    </location>
</feature>
<comment type="similarity">
    <text evidence="3 13">Belongs to the ABC-3 integral membrane protein family.</text>
</comment>
<feature type="transmembrane region" description="Helical" evidence="14">
    <location>
        <begin position="217"/>
        <end position="237"/>
    </location>
</feature>
<keyword evidence="5" id="KW-1003">Cell membrane</keyword>
<evidence type="ECO:0000256" key="14">
    <source>
        <dbReference type="SAM" id="Phobius"/>
    </source>
</evidence>
<comment type="function">
    <text evidence="1">Involved in the high-affinity zinc uptake transport system.</text>
</comment>
<evidence type="ECO:0000256" key="7">
    <source>
        <dbReference type="ARBA" id="ARBA00022833"/>
    </source>
</evidence>
<evidence type="ECO:0000313" key="16">
    <source>
        <dbReference type="Proteomes" id="UP001413721"/>
    </source>
</evidence>
<keyword evidence="9 14" id="KW-1133">Transmembrane helix</keyword>
<evidence type="ECO:0000256" key="4">
    <source>
        <dbReference type="ARBA" id="ARBA00022448"/>
    </source>
</evidence>
<evidence type="ECO:0000256" key="11">
    <source>
        <dbReference type="ARBA" id="ARBA00023136"/>
    </source>
</evidence>
<feature type="transmembrane region" description="Helical" evidence="14">
    <location>
        <begin position="7"/>
        <end position="30"/>
    </location>
</feature>
<dbReference type="PANTHER" id="PTHR30477">
    <property type="entry name" value="ABC-TRANSPORTER METAL-BINDING PROTEIN"/>
    <property type="match status" value="1"/>
</dbReference>
<feature type="transmembrane region" description="Helical" evidence="14">
    <location>
        <begin position="188"/>
        <end position="205"/>
    </location>
</feature>
<evidence type="ECO:0000256" key="9">
    <source>
        <dbReference type="ARBA" id="ARBA00022989"/>
    </source>
</evidence>
<comment type="subcellular location">
    <subcellularLocation>
        <location evidence="2 13">Cell membrane</location>
        <topology evidence="2 13">Multi-pass membrane protein</topology>
    </subcellularLocation>
</comment>
<comment type="caution">
    <text evidence="15">The sequence shown here is derived from an EMBL/GenBank/DDBJ whole genome shotgun (WGS) entry which is preliminary data.</text>
</comment>
<evidence type="ECO:0000256" key="10">
    <source>
        <dbReference type="ARBA" id="ARBA00023065"/>
    </source>
</evidence>
<keyword evidence="10" id="KW-0406">Ion transport</keyword>
<dbReference type="RefSeq" id="WP_345931084.1">
    <property type="nucleotide sequence ID" value="NZ_JBBKTV010000001.1"/>
</dbReference>
<evidence type="ECO:0000256" key="13">
    <source>
        <dbReference type="RuleBase" id="RU003943"/>
    </source>
</evidence>
<dbReference type="SUPFAM" id="SSF81345">
    <property type="entry name" value="ABC transporter involved in vitamin B12 uptake, BtuC"/>
    <property type="match status" value="1"/>
</dbReference>
<gene>
    <name evidence="15" type="ORF">WG926_01620</name>
</gene>
<accession>A0ABU9YDX9</accession>